<reference evidence="16 17" key="1">
    <citation type="submission" date="2017-07" db="EMBL/GenBank/DDBJ databases">
        <title>The complete genome sequence of Bacillus mesonae strain H20-5, an efficient strain improving plant abiotic stress resistance.</title>
        <authorList>
            <person name="Kim S.Y."/>
            <person name="Song H."/>
            <person name="Sang M.K."/>
            <person name="Weon H.-Y."/>
            <person name="Song J."/>
        </authorList>
    </citation>
    <scope>NUCLEOTIDE SEQUENCE [LARGE SCALE GENOMIC DNA]</scope>
    <source>
        <strain evidence="16 17">H20-5</strain>
    </source>
</reference>
<dbReference type="InterPro" id="IPR036097">
    <property type="entry name" value="HisK_dim/P_sf"/>
</dbReference>
<dbReference type="InterPro" id="IPR033479">
    <property type="entry name" value="dCache_1"/>
</dbReference>
<sequence>MKIHKGNIFIYFVVVIVPVILLGLYFYNQILKENDIKRKDDALWIASIYQKNWDQFIGETLTSLKILSFSANENLDTPEKMEPLLRQVNRNDPRYGGLFLLDYNGKLLSGTASLHNKDAFPEKTLIKEVIKTKDIIISSHVEILKNNQRIISLATPVLNDERKLIGIFIADLRIDYMENLMKVLTPDTKLYVVNENTILLKMNVNDEELKRNDQWVSYPMDKLPWNIKVKIADRDVKEIAKNLGQTLFILLIVTHVLFLLIEYILLRIRTLKERKENEVQKLELVGTLAASTAHEIRNPLTGVKGLIQLLSEKYTDKEDRYYFDVINSELKRINEIVGEFLVLGKPTAQHLEAVNITDTLLELKPLIISEGNAHNVECVWQITHEPVIVKCVKDQIKQVILNLTRNAFDSFEISGTIQIKLYLSNDQCKLEIHDNGKGIPEEALEKIFRPFYTSKETGTGLGLVICRRIINSFEGTIKIYSKESIGTSVVITLPLANKKRDRS</sequence>
<comment type="subcellular location">
    <subcellularLocation>
        <location evidence="2">Cell membrane</location>
        <topology evidence="2">Multi-pass membrane protein</topology>
    </subcellularLocation>
</comment>
<dbReference type="InterPro" id="IPR036890">
    <property type="entry name" value="HATPase_C_sf"/>
</dbReference>
<dbReference type="Gene3D" id="3.30.450.20">
    <property type="entry name" value="PAS domain"/>
    <property type="match status" value="2"/>
</dbReference>
<dbReference type="InterPro" id="IPR005467">
    <property type="entry name" value="His_kinase_dom"/>
</dbReference>
<organism evidence="16 17">
    <name type="scientific">Neobacillus mesonae</name>
    <dbReference type="NCBI Taxonomy" id="1193713"/>
    <lineage>
        <taxon>Bacteria</taxon>
        <taxon>Bacillati</taxon>
        <taxon>Bacillota</taxon>
        <taxon>Bacilli</taxon>
        <taxon>Bacillales</taxon>
        <taxon>Bacillaceae</taxon>
        <taxon>Neobacillus</taxon>
    </lineage>
</organism>
<dbReference type="GO" id="GO:0000155">
    <property type="term" value="F:phosphorelay sensor kinase activity"/>
    <property type="evidence" value="ECO:0007669"/>
    <property type="project" value="InterPro"/>
</dbReference>
<comment type="catalytic activity">
    <reaction evidence="1">
        <text>ATP + protein L-histidine = ADP + protein N-phospho-L-histidine.</text>
        <dbReference type="EC" id="2.7.13.3"/>
    </reaction>
</comment>
<dbReference type="PROSITE" id="PS50109">
    <property type="entry name" value="HIS_KIN"/>
    <property type="match status" value="1"/>
</dbReference>
<evidence type="ECO:0000256" key="12">
    <source>
        <dbReference type="ARBA" id="ARBA00023012"/>
    </source>
</evidence>
<dbReference type="SMART" id="SM00387">
    <property type="entry name" value="HATPase_c"/>
    <property type="match status" value="1"/>
</dbReference>
<keyword evidence="5" id="KW-0597">Phosphoprotein</keyword>
<dbReference type="Pfam" id="PF02743">
    <property type="entry name" value="dCache_1"/>
    <property type="match status" value="1"/>
</dbReference>
<evidence type="ECO:0000259" key="15">
    <source>
        <dbReference type="PROSITE" id="PS50109"/>
    </source>
</evidence>
<dbReference type="SUPFAM" id="SSF55874">
    <property type="entry name" value="ATPase domain of HSP90 chaperone/DNA topoisomerase II/histidine kinase"/>
    <property type="match status" value="1"/>
</dbReference>
<dbReference type="PANTHER" id="PTHR43065">
    <property type="entry name" value="SENSOR HISTIDINE KINASE"/>
    <property type="match status" value="1"/>
</dbReference>
<evidence type="ECO:0000256" key="13">
    <source>
        <dbReference type="ARBA" id="ARBA00023136"/>
    </source>
</evidence>
<evidence type="ECO:0000313" key="16">
    <source>
        <dbReference type="EMBL" id="AZU61330.1"/>
    </source>
</evidence>
<evidence type="ECO:0000256" key="14">
    <source>
        <dbReference type="SAM" id="Phobius"/>
    </source>
</evidence>
<dbReference type="RefSeq" id="WP_127486231.1">
    <property type="nucleotide sequence ID" value="NZ_CP022572.1"/>
</dbReference>
<evidence type="ECO:0000256" key="6">
    <source>
        <dbReference type="ARBA" id="ARBA00022679"/>
    </source>
</evidence>
<feature type="domain" description="Histidine kinase" evidence="15">
    <location>
        <begin position="291"/>
        <end position="497"/>
    </location>
</feature>
<keyword evidence="9 16" id="KW-0418">Kinase</keyword>
<feature type="transmembrane region" description="Helical" evidence="14">
    <location>
        <begin position="247"/>
        <end position="266"/>
    </location>
</feature>
<evidence type="ECO:0000256" key="9">
    <source>
        <dbReference type="ARBA" id="ARBA00022777"/>
    </source>
</evidence>
<evidence type="ECO:0000256" key="4">
    <source>
        <dbReference type="ARBA" id="ARBA00022475"/>
    </source>
</evidence>
<keyword evidence="7 14" id="KW-0812">Transmembrane</keyword>
<evidence type="ECO:0000256" key="10">
    <source>
        <dbReference type="ARBA" id="ARBA00022840"/>
    </source>
</evidence>
<keyword evidence="8" id="KW-0547">Nucleotide-binding</keyword>
<keyword evidence="10" id="KW-0067">ATP-binding</keyword>
<keyword evidence="12" id="KW-0902">Two-component regulatory system</keyword>
<evidence type="ECO:0000256" key="3">
    <source>
        <dbReference type="ARBA" id="ARBA00012438"/>
    </source>
</evidence>
<accession>A0A3T0HVZ8</accession>
<dbReference type="GO" id="GO:0005886">
    <property type="term" value="C:plasma membrane"/>
    <property type="evidence" value="ECO:0007669"/>
    <property type="project" value="UniProtKB-SubCell"/>
</dbReference>
<name>A0A3T0HVZ8_9BACI</name>
<dbReference type="OrthoDB" id="9815750at2"/>
<evidence type="ECO:0000313" key="17">
    <source>
        <dbReference type="Proteomes" id="UP000282892"/>
    </source>
</evidence>
<dbReference type="PANTHER" id="PTHR43065:SF10">
    <property type="entry name" value="PEROXIDE STRESS-ACTIVATED HISTIDINE KINASE MAK3"/>
    <property type="match status" value="1"/>
</dbReference>
<evidence type="ECO:0000256" key="7">
    <source>
        <dbReference type="ARBA" id="ARBA00022692"/>
    </source>
</evidence>
<dbReference type="EC" id="2.7.13.3" evidence="3"/>
<dbReference type="Gene3D" id="3.30.565.10">
    <property type="entry name" value="Histidine kinase-like ATPase, C-terminal domain"/>
    <property type="match status" value="1"/>
</dbReference>
<keyword evidence="4" id="KW-1003">Cell membrane</keyword>
<keyword evidence="13 14" id="KW-0472">Membrane</keyword>
<keyword evidence="17" id="KW-1185">Reference proteome</keyword>
<dbReference type="Pfam" id="PF00512">
    <property type="entry name" value="HisKA"/>
    <property type="match status" value="1"/>
</dbReference>
<evidence type="ECO:0000256" key="5">
    <source>
        <dbReference type="ARBA" id="ARBA00022553"/>
    </source>
</evidence>
<gene>
    <name evidence="16" type="ORF">CHR53_08685</name>
</gene>
<dbReference type="InterPro" id="IPR004358">
    <property type="entry name" value="Sig_transdc_His_kin-like_C"/>
</dbReference>
<dbReference type="InterPro" id="IPR003661">
    <property type="entry name" value="HisK_dim/P_dom"/>
</dbReference>
<dbReference type="EMBL" id="CP022572">
    <property type="protein sequence ID" value="AZU61330.1"/>
    <property type="molecule type" value="Genomic_DNA"/>
</dbReference>
<dbReference type="KEGG" id="nmk:CHR53_08685"/>
<evidence type="ECO:0000256" key="8">
    <source>
        <dbReference type="ARBA" id="ARBA00022741"/>
    </source>
</evidence>
<feature type="transmembrane region" description="Helical" evidence="14">
    <location>
        <begin position="7"/>
        <end position="27"/>
    </location>
</feature>
<dbReference type="PRINTS" id="PR00344">
    <property type="entry name" value="BCTRLSENSOR"/>
</dbReference>
<evidence type="ECO:0000256" key="2">
    <source>
        <dbReference type="ARBA" id="ARBA00004651"/>
    </source>
</evidence>
<dbReference type="GO" id="GO:0005524">
    <property type="term" value="F:ATP binding"/>
    <property type="evidence" value="ECO:0007669"/>
    <property type="project" value="UniProtKB-KW"/>
</dbReference>
<evidence type="ECO:0000256" key="11">
    <source>
        <dbReference type="ARBA" id="ARBA00022989"/>
    </source>
</evidence>
<dbReference type="Gene3D" id="1.10.287.130">
    <property type="match status" value="1"/>
</dbReference>
<dbReference type="AlphaFoldDB" id="A0A3T0HVZ8"/>
<dbReference type="STRING" id="1193713.GCA_001636315_04178"/>
<dbReference type="CDD" id="cd00082">
    <property type="entry name" value="HisKA"/>
    <property type="match status" value="1"/>
</dbReference>
<keyword evidence="11 14" id="KW-1133">Transmembrane helix</keyword>
<dbReference type="Pfam" id="PF02518">
    <property type="entry name" value="HATPase_c"/>
    <property type="match status" value="1"/>
</dbReference>
<dbReference type="CDD" id="cd18773">
    <property type="entry name" value="PDC1_HK_sensor"/>
    <property type="match status" value="1"/>
</dbReference>
<proteinExistence type="predicted"/>
<dbReference type="Proteomes" id="UP000282892">
    <property type="component" value="Chromosome"/>
</dbReference>
<dbReference type="SMART" id="SM00388">
    <property type="entry name" value="HisKA"/>
    <property type="match status" value="1"/>
</dbReference>
<evidence type="ECO:0000256" key="1">
    <source>
        <dbReference type="ARBA" id="ARBA00000085"/>
    </source>
</evidence>
<dbReference type="InterPro" id="IPR003594">
    <property type="entry name" value="HATPase_dom"/>
</dbReference>
<protein>
    <recommendedName>
        <fullName evidence="3">histidine kinase</fullName>
        <ecNumber evidence="3">2.7.13.3</ecNumber>
    </recommendedName>
</protein>
<keyword evidence="6" id="KW-0808">Transferase</keyword>
<dbReference type="SUPFAM" id="SSF47384">
    <property type="entry name" value="Homodimeric domain of signal transducing histidine kinase"/>
    <property type="match status" value="1"/>
</dbReference>